<evidence type="ECO:0000259" key="1">
    <source>
        <dbReference type="Pfam" id="PF12867"/>
    </source>
</evidence>
<evidence type="ECO:0000313" key="3">
    <source>
        <dbReference type="Proteomes" id="UP000317371"/>
    </source>
</evidence>
<protein>
    <submittedName>
        <fullName evidence="2">DinB family protein</fullName>
    </submittedName>
</protein>
<keyword evidence="3" id="KW-1185">Reference proteome</keyword>
<dbReference type="InParanoid" id="A0A540VE63"/>
<evidence type="ECO:0000313" key="2">
    <source>
        <dbReference type="EMBL" id="TQE95055.1"/>
    </source>
</evidence>
<dbReference type="OrthoDB" id="68731at2"/>
<accession>A0A540VE63</accession>
<reference evidence="2 3" key="1">
    <citation type="submission" date="2019-06" db="EMBL/GenBank/DDBJ databases">
        <title>Genome sequence of Litorilinea aerophila BAA-2444.</title>
        <authorList>
            <person name="Maclea K.S."/>
            <person name="Maurais E.G."/>
            <person name="Iannazzi L.C."/>
        </authorList>
    </citation>
    <scope>NUCLEOTIDE SEQUENCE [LARGE SCALE GENOMIC DNA]</scope>
    <source>
        <strain evidence="2 3">ATCC BAA-2444</strain>
    </source>
</reference>
<organism evidence="2 3">
    <name type="scientific">Litorilinea aerophila</name>
    <dbReference type="NCBI Taxonomy" id="1204385"/>
    <lineage>
        <taxon>Bacteria</taxon>
        <taxon>Bacillati</taxon>
        <taxon>Chloroflexota</taxon>
        <taxon>Caldilineae</taxon>
        <taxon>Caldilineales</taxon>
        <taxon>Caldilineaceae</taxon>
        <taxon>Litorilinea</taxon>
    </lineage>
</organism>
<dbReference type="AlphaFoldDB" id="A0A540VE63"/>
<sequence length="155" mass="17246">MDSFFQAFYDQLAQIHSAMIQAIDGLPQEALDWEPGPGMNSCAVLVVHTAGAERYLIGEIIGQDPAQRDRDAEFRTRGLDAAALRQRLDEVLAHSRGVLEGLTRDDLDRPCPSPRHRRTFTVASALLHSLDHAATHLGHIQMARQLWEQRQADAG</sequence>
<dbReference type="Gene3D" id="1.20.120.450">
    <property type="entry name" value="dinb family like domain"/>
    <property type="match status" value="1"/>
</dbReference>
<gene>
    <name evidence="2" type="ORF">FKZ61_13825</name>
</gene>
<dbReference type="RefSeq" id="WP_141610732.1">
    <property type="nucleotide sequence ID" value="NZ_VIGC02000017.1"/>
</dbReference>
<dbReference type="InterPro" id="IPR034660">
    <property type="entry name" value="DinB/YfiT-like"/>
</dbReference>
<comment type="caution">
    <text evidence="2">The sequence shown here is derived from an EMBL/GenBank/DDBJ whole genome shotgun (WGS) entry which is preliminary data.</text>
</comment>
<feature type="domain" description="DinB-like" evidence="1">
    <location>
        <begin position="11"/>
        <end position="140"/>
    </location>
</feature>
<dbReference type="Proteomes" id="UP000317371">
    <property type="component" value="Unassembled WGS sequence"/>
</dbReference>
<dbReference type="SUPFAM" id="SSF109854">
    <property type="entry name" value="DinB/YfiT-like putative metalloenzymes"/>
    <property type="match status" value="1"/>
</dbReference>
<dbReference type="EMBL" id="VIGC01000017">
    <property type="protein sequence ID" value="TQE95055.1"/>
    <property type="molecule type" value="Genomic_DNA"/>
</dbReference>
<name>A0A540VE63_9CHLR</name>
<proteinExistence type="predicted"/>
<dbReference type="InterPro" id="IPR024775">
    <property type="entry name" value="DinB-like"/>
</dbReference>
<dbReference type="Pfam" id="PF12867">
    <property type="entry name" value="DinB_2"/>
    <property type="match status" value="1"/>
</dbReference>